<evidence type="ECO:0000313" key="7">
    <source>
        <dbReference type="EMBL" id="OEG14677.1"/>
    </source>
</evidence>
<keyword evidence="3 7" id="KW-0328">Glycosyltransferase</keyword>
<dbReference type="PANTHER" id="PTHR12867:SF6">
    <property type="entry name" value="N-ACETYLGLUCOSAMINYLDIPHOSPHODOLICHOL N-ACETYLGLUCOSAMINYLTRANSFERASE"/>
    <property type="match status" value="1"/>
</dbReference>
<proteinExistence type="inferred from homology"/>
<gene>
    <name evidence="7" type="ORF">BCR23_12650</name>
</gene>
<evidence type="ECO:0000256" key="1">
    <source>
        <dbReference type="ARBA" id="ARBA00004240"/>
    </source>
</evidence>
<evidence type="ECO:0000256" key="4">
    <source>
        <dbReference type="ARBA" id="ARBA00022679"/>
    </source>
</evidence>
<dbReference type="AlphaFoldDB" id="A0A1E5GPQ2"/>
<dbReference type="Pfam" id="PF04101">
    <property type="entry name" value="Glyco_tran_28_C"/>
    <property type="match status" value="1"/>
</dbReference>
<protein>
    <submittedName>
        <fullName evidence="7">Beta(1,3)galactosyltransferase EpsH</fullName>
    </submittedName>
</protein>
<dbReference type="NCBIfam" id="NF041548">
    <property type="entry name" value="PssE"/>
    <property type="match status" value="1"/>
</dbReference>
<dbReference type="Gene3D" id="3.40.50.2000">
    <property type="entry name" value="Glycogen Phosphorylase B"/>
    <property type="match status" value="1"/>
</dbReference>
<dbReference type="OrthoDB" id="9814973at2"/>
<evidence type="ECO:0000313" key="8">
    <source>
        <dbReference type="Proteomes" id="UP000094764"/>
    </source>
</evidence>
<accession>A0A1E5GPQ2</accession>
<organism evidence="7 8">
    <name type="scientific">Enterococcus quebecensis</name>
    <dbReference type="NCBI Taxonomy" id="903983"/>
    <lineage>
        <taxon>Bacteria</taxon>
        <taxon>Bacillati</taxon>
        <taxon>Bacillota</taxon>
        <taxon>Bacilli</taxon>
        <taxon>Lactobacillales</taxon>
        <taxon>Enterococcaceae</taxon>
        <taxon>Enterococcus</taxon>
    </lineage>
</organism>
<dbReference type="InterPro" id="IPR007235">
    <property type="entry name" value="Glyco_trans_28_C"/>
</dbReference>
<reference evidence="8" key="1">
    <citation type="submission" date="2016-09" db="EMBL/GenBank/DDBJ databases">
        <authorList>
            <person name="Gulvik C.A."/>
        </authorList>
    </citation>
    <scope>NUCLEOTIDE SEQUENCE [LARGE SCALE GENOMIC DNA]</scope>
    <source>
        <strain evidence="8">LMG 26306</strain>
    </source>
</reference>
<keyword evidence="8" id="KW-1185">Reference proteome</keyword>
<keyword evidence="4 7" id="KW-0808">Transferase</keyword>
<dbReference type="EMBL" id="MIKB01000019">
    <property type="protein sequence ID" value="OEG14677.1"/>
    <property type="molecule type" value="Genomic_DNA"/>
</dbReference>
<comment type="subcellular location">
    <subcellularLocation>
        <location evidence="1">Endoplasmic reticulum</location>
    </subcellularLocation>
</comment>
<dbReference type="InterPro" id="IPR039042">
    <property type="entry name" value="Alg13-like"/>
</dbReference>
<dbReference type="SUPFAM" id="SSF53756">
    <property type="entry name" value="UDP-Glycosyltransferase/glycogen phosphorylase"/>
    <property type="match status" value="1"/>
</dbReference>
<dbReference type="STRING" id="903983.BCR23_12650"/>
<evidence type="ECO:0000256" key="3">
    <source>
        <dbReference type="ARBA" id="ARBA00022676"/>
    </source>
</evidence>
<dbReference type="Proteomes" id="UP000094764">
    <property type="component" value="Unassembled WGS sequence"/>
</dbReference>
<keyword evidence="5" id="KW-0256">Endoplasmic reticulum</keyword>
<evidence type="ECO:0000259" key="6">
    <source>
        <dbReference type="Pfam" id="PF04101"/>
    </source>
</evidence>
<evidence type="ECO:0000256" key="5">
    <source>
        <dbReference type="ARBA" id="ARBA00022824"/>
    </source>
</evidence>
<comment type="caution">
    <text evidence="7">The sequence shown here is derived from an EMBL/GenBank/DDBJ whole genome shotgun (WGS) entry which is preliminary data.</text>
</comment>
<feature type="domain" description="Glycosyl transferase family 28 C-terminal" evidence="6">
    <location>
        <begin position="1"/>
        <end position="140"/>
    </location>
</feature>
<dbReference type="InterPro" id="IPR048097">
    <property type="entry name" value="Cps14G-like"/>
</dbReference>
<dbReference type="PANTHER" id="PTHR12867">
    <property type="entry name" value="GLYCOSYL TRANSFERASE-RELATED"/>
    <property type="match status" value="1"/>
</dbReference>
<dbReference type="RefSeq" id="WP_069636164.1">
    <property type="nucleotide sequence ID" value="NZ_JXKZ01000013.1"/>
</dbReference>
<sequence>MIFVTVGSQKFQFNRLIKMVDDFIENGKISDKEVIGQIGSCSYKPKNFTSKDFYEKSCMNALYDRADIVITHGGTGSIISALDRNNKVIVVPREAACGEHVDNHQFQISKLFEELDYCVEATDYESFSRGLDKVKEHEFNSFKSNNDIFFSNLINLINDESV</sequence>
<name>A0A1E5GPQ2_9ENTE</name>
<comment type="similarity">
    <text evidence="2">Belongs to the glycosyltransferase 28 family.</text>
</comment>
<dbReference type="GO" id="GO:0016758">
    <property type="term" value="F:hexosyltransferase activity"/>
    <property type="evidence" value="ECO:0007669"/>
    <property type="project" value="InterPro"/>
</dbReference>
<dbReference type="GO" id="GO:0006488">
    <property type="term" value="P:dolichol-linked oligosaccharide biosynthetic process"/>
    <property type="evidence" value="ECO:0007669"/>
    <property type="project" value="InterPro"/>
</dbReference>
<evidence type="ECO:0000256" key="2">
    <source>
        <dbReference type="ARBA" id="ARBA00006962"/>
    </source>
</evidence>